<keyword evidence="6" id="KW-1185">Reference proteome</keyword>
<dbReference type="Gene3D" id="3.80.10.10">
    <property type="entry name" value="Ribonuclease Inhibitor"/>
    <property type="match status" value="3"/>
</dbReference>
<keyword evidence="1" id="KW-0433">Leucine-rich repeat</keyword>
<evidence type="ECO:0000256" key="1">
    <source>
        <dbReference type="ARBA" id="ARBA00022614"/>
    </source>
</evidence>
<accession>A0AAV4PFU1</accession>
<dbReference type="PROSITE" id="PS51257">
    <property type="entry name" value="PROKAR_LIPOPROTEIN"/>
    <property type="match status" value="1"/>
</dbReference>
<dbReference type="PANTHER" id="PTHR24366">
    <property type="entry name" value="IG(IMMUNOGLOBULIN) AND LRR(LEUCINE RICH REPEAT) DOMAINS"/>
    <property type="match status" value="1"/>
</dbReference>
<feature type="signal peptide" evidence="4">
    <location>
        <begin position="1"/>
        <end position="37"/>
    </location>
</feature>
<protein>
    <submittedName>
        <fullName evidence="5">Protein toll</fullName>
    </submittedName>
</protein>
<dbReference type="InterPro" id="IPR003591">
    <property type="entry name" value="Leu-rich_rpt_typical-subtyp"/>
</dbReference>
<reference evidence="5 6" key="1">
    <citation type="submission" date="2021-06" db="EMBL/GenBank/DDBJ databases">
        <title>Caerostris darwini draft genome.</title>
        <authorList>
            <person name="Kono N."/>
            <person name="Arakawa K."/>
        </authorList>
    </citation>
    <scope>NUCLEOTIDE SEQUENCE [LARGE SCALE GENOMIC DNA]</scope>
</reference>
<proteinExistence type="predicted"/>
<gene>
    <name evidence="5" type="primary">X975_13682</name>
    <name evidence="5" type="ORF">CDAR_169691</name>
</gene>
<dbReference type="AlphaFoldDB" id="A0AAV4PFU1"/>
<evidence type="ECO:0000313" key="5">
    <source>
        <dbReference type="EMBL" id="GIX95509.1"/>
    </source>
</evidence>
<keyword evidence="2 4" id="KW-0732">Signal</keyword>
<name>A0AAV4PFU1_9ARAC</name>
<comment type="caution">
    <text evidence="5">The sequence shown here is derived from an EMBL/GenBank/DDBJ whole genome shotgun (WGS) entry which is preliminary data.</text>
</comment>
<organism evidence="5 6">
    <name type="scientific">Caerostris darwini</name>
    <dbReference type="NCBI Taxonomy" id="1538125"/>
    <lineage>
        <taxon>Eukaryota</taxon>
        <taxon>Metazoa</taxon>
        <taxon>Ecdysozoa</taxon>
        <taxon>Arthropoda</taxon>
        <taxon>Chelicerata</taxon>
        <taxon>Arachnida</taxon>
        <taxon>Araneae</taxon>
        <taxon>Araneomorphae</taxon>
        <taxon>Entelegynae</taxon>
        <taxon>Araneoidea</taxon>
        <taxon>Araneidae</taxon>
        <taxon>Caerostris</taxon>
    </lineage>
</organism>
<dbReference type="InterPro" id="IPR001611">
    <property type="entry name" value="Leu-rich_rpt"/>
</dbReference>
<dbReference type="PANTHER" id="PTHR24366:SF161">
    <property type="entry name" value="TIR DOMAIN-CONTAINING PROTEIN"/>
    <property type="match status" value="1"/>
</dbReference>
<dbReference type="SUPFAM" id="SSF52058">
    <property type="entry name" value="L domain-like"/>
    <property type="match status" value="2"/>
</dbReference>
<dbReference type="Pfam" id="PF13855">
    <property type="entry name" value="LRR_8"/>
    <property type="match status" value="1"/>
</dbReference>
<dbReference type="Proteomes" id="UP001054837">
    <property type="component" value="Unassembled WGS sequence"/>
</dbReference>
<dbReference type="InterPro" id="IPR032675">
    <property type="entry name" value="LRR_dom_sf"/>
</dbReference>
<evidence type="ECO:0000256" key="3">
    <source>
        <dbReference type="ARBA" id="ARBA00022737"/>
    </source>
</evidence>
<evidence type="ECO:0000256" key="2">
    <source>
        <dbReference type="ARBA" id="ARBA00022729"/>
    </source>
</evidence>
<feature type="chain" id="PRO_5043629729" evidence="4">
    <location>
        <begin position="38"/>
        <end position="602"/>
    </location>
</feature>
<dbReference type="EMBL" id="BPLQ01002756">
    <property type="protein sequence ID" value="GIX95509.1"/>
    <property type="molecule type" value="Genomic_DNA"/>
</dbReference>
<dbReference type="SMART" id="SM00369">
    <property type="entry name" value="LRR_TYP"/>
    <property type="match status" value="8"/>
</dbReference>
<sequence length="602" mass="69364">MWNQQKSRFQLCGSTNVNSMVLGFLVILSSCCVVSETNETVSELRNVSDVKKFNETLFQGKTFYTIIYRDDSFLPRGFLRGVNVTGLIVNDTHFQGLEEEAFEGVVFLKHFFVFRSSAKNVPDMRFIRDSVISIWFRNSRLTSLEGPNLQNLRVLEMLSFYNNSIEYIAPDTFQGTEGVKVFDISHNRLTHLPPDLFKPWKKLLKVEISHNQLLHVDQLFFRTNPVVILLDHNNLTNLDSILHPGMYNVDQLDLSHNPIPRVTENSFNGKVNNTRYINLDNCLLREFNLRHYIELHKLFKLDLNYNLIDKIINIYEANYTDDYIKTFNKNKKRGIMSGSYPDITVFYSRIKLLSMTGNRIAMLRSEDFVQLVELRSLSLRNNDIGQVDGNTFPFHRNFLQLLDLSQNKIHSLQGCVRFQSALLYLNLEYNRIEGFEEDEFEGLNMLKGMMLSGNRLTTLGSSLQKLFKLEILRVDSNRIRTLGKEQIPANLQELYLAGNPFRCDCQMLLFLNYLNSTDNPVVDVPVCTPPNDTSLIPPPSNCPPGCRCFCTHDAQRHFMSVDCSSLGLTRRPALFNAATEKNSLMLSSPIKYKIVFKNKNSL</sequence>
<dbReference type="Pfam" id="PF00560">
    <property type="entry name" value="LRR_1"/>
    <property type="match status" value="1"/>
</dbReference>
<keyword evidence="3" id="KW-0677">Repeat</keyword>
<evidence type="ECO:0000256" key="4">
    <source>
        <dbReference type="SAM" id="SignalP"/>
    </source>
</evidence>
<evidence type="ECO:0000313" key="6">
    <source>
        <dbReference type="Proteomes" id="UP001054837"/>
    </source>
</evidence>